<feature type="region of interest" description="Disordered" evidence="1">
    <location>
        <begin position="1"/>
        <end position="43"/>
    </location>
</feature>
<organism evidence="2 3">
    <name type="scientific">Ensete ventricosum</name>
    <name type="common">Abyssinian banana</name>
    <name type="synonym">Musa ensete</name>
    <dbReference type="NCBI Taxonomy" id="4639"/>
    <lineage>
        <taxon>Eukaryota</taxon>
        <taxon>Viridiplantae</taxon>
        <taxon>Streptophyta</taxon>
        <taxon>Embryophyta</taxon>
        <taxon>Tracheophyta</taxon>
        <taxon>Spermatophyta</taxon>
        <taxon>Magnoliopsida</taxon>
        <taxon>Liliopsida</taxon>
        <taxon>Zingiberales</taxon>
        <taxon>Musaceae</taxon>
        <taxon>Ensete</taxon>
    </lineage>
</organism>
<gene>
    <name evidence="2" type="ORF">B296_00010256</name>
</gene>
<dbReference type="EMBL" id="AMZH03007383">
    <property type="protein sequence ID" value="RRT61436.1"/>
    <property type="molecule type" value="Genomic_DNA"/>
</dbReference>
<reference evidence="2 3" key="1">
    <citation type="journal article" date="2014" name="Agronomy (Basel)">
        <title>A Draft Genome Sequence for Ensete ventricosum, the Drought-Tolerant Tree Against Hunger.</title>
        <authorList>
            <person name="Harrison J."/>
            <person name="Moore K.A."/>
            <person name="Paszkiewicz K."/>
            <person name="Jones T."/>
            <person name="Grant M."/>
            <person name="Ambacheew D."/>
            <person name="Muzemil S."/>
            <person name="Studholme D.J."/>
        </authorList>
    </citation>
    <scope>NUCLEOTIDE SEQUENCE [LARGE SCALE GENOMIC DNA]</scope>
</reference>
<feature type="compositionally biased region" description="Basic and acidic residues" evidence="1">
    <location>
        <begin position="28"/>
        <end position="41"/>
    </location>
</feature>
<evidence type="ECO:0000313" key="2">
    <source>
        <dbReference type="EMBL" id="RRT61436.1"/>
    </source>
</evidence>
<evidence type="ECO:0000313" key="3">
    <source>
        <dbReference type="Proteomes" id="UP000287651"/>
    </source>
</evidence>
<proteinExistence type="predicted"/>
<comment type="caution">
    <text evidence="2">The sequence shown here is derived from an EMBL/GenBank/DDBJ whole genome shotgun (WGS) entry which is preliminary data.</text>
</comment>
<evidence type="ECO:0000256" key="1">
    <source>
        <dbReference type="SAM" id="MobiDB-lite"/>
    </source>
</evidence>
<protein>
    <submittedName>
        <fullName evidence="2">Uncharacterized protein</fullName>
    </submittedName>
</protein>
<sequence length="147" mass="15670">EGGEEDTGCGSTGRWQEQGRWGSSGGDASRRQEQGRKKGEGGVDCSKVVAAIGGRRGSDVHDCCGGGKYQYDVRDDCCCVQFVAGRDQDSWQQTLVAGCDVNILQRKIATGCFLPKGSLLAMIKEDGNKRSLLAALGSKICMLQFKG</sequence>
<accession>A0A426ZBY0</accession>
<dbReference type="Proteomes" id="UP000287651">
    <property type="component" value="Unassembled WGS sequence"/>
</dbReference>
<feature type="non-terminal residue" evidence="2">
    <location>
        <position position="1"/>
    </location>
</feature>
<name>A0A426ZBY0_ENSVE</name>
<dbReference type="AlphaFoldDB" id="A0A426ZBY0"/>